<dbReference type="EMBL" id="QXGH01000038">
    <property type="protein sequence ID" value="RHW23953.1"/>
    <property type="molecule type" value="Genomic_DNA"/>
</dbReference>
<accession>A0A417XUD2</accession>
<name>A0A417XUD2_9ACTN</name>
<feature type="transmembrane region" description="Helical" evidence="2">
    <location>
        <begin position="20"/>
        <end position="42"/>
    </location>
</feature>
<reference evidence="3 4" key="1">
    <citation type="submission" date="2018-09" db="EMBL/GenBank/DDBJ databases">
        <title>Genome sequencing of Nocardioides immobilis CCTCC AB 2017083 for comparison to Nocardioides silvaticus.</title>
        <authorList>
            <person name="Li C."/>
            <person name="Wang G."/>
        </authorList>
    </citation>
    <scope>NUCLEOTIDE SEQUENCE [LARGE SCALE GENOMIC DNA]</scope>
    <source>
        <strain evidence="3 4">CCTCC AB 2017083</strain>
    </source>
</reference>
<feature type="compositionally biased region" description="Acidic residues" evidence="1">
    <location>
        <begin position="182"/>
        <end position="191"/>
    </location>
</feature>
<feature type="compositionally biased region" description="Basic and acidic residues" evidence="1">
    <location>
        <begin position="192"/>
        <end position="218"/>
    </location>
</feature>
<sequence>MSSSSLEVPRRQRPAKRSKIWRFAAIIGALVLVVGWVLWFVLTPDDLPVTSDTVTERGVVDKTLYVGMFAVGDSFDRTIRISEVTVDVESEGDVEVTPQICRDGTISVTTDPTGSCTTLDDPDDAEFGPGDSIIVAVTAAEPTTVSIGRLEVSFRDGLHWGTKEAGLANATLTFADHVPAPVEDDLETEDPTTERPEQSDPDDEKKKDKKDDKEKQEDGEGANA</sequence>
<protein>
    <submittedName>
        <fullName evidence="3">Uncharacterized protein</fullName>
    </submittedName>
</protein>
<gene>
    <name evidence="3" type="ORF">D0Z08_27320</name>
</gene>
<proteinExistence type="predicted"/>
<keyword evidence="4" id="KW-1185">Reference proteome</keyword>
<organism evidence="3 4">
    <name type="scientific">Nocardioides immobilis</name>
    <dbReference type="NCBI Taxonomy" id="2049295"/>
    <lineage>
        <taxon>Bacteria</taxon>
        <taxon>Bacillati</taxon>
        <taxon>Actinomycetota</taxon>
        <taxon>Actinomycetes</taxon>
        <taxon>Propionibacteriales</taxon>
        <taxon>Nocardioidaceae</taxon>
        <taxon>Nocardioides</taxon>
    </lineage>
</organism>
<keyword evidence="2" id="KW-0812">Transmembrane</keyword>
<dbReference type="OrthoDB" id="3788245at2"/>
<dbReference type="RefSeq" id="WP_118928451.1">
    <property type="nucleotide sequence ID" value="NZ_QXGH01000038.1"/>
</dbReference>
<evidence type="ECO:0000313" key="3">
    <source>
        <dbReference type="EMBL" id="RHW23953.1"/>
    </source>
</evidence>
<evidence type="ECO:0000256" key="1">
    <source>
        <dbReference type="SAM" id="MobiDB-lite"/>
    </source>
</evidence>
<keyword evidence="2" id="KW-1133">Transmembrane helix</keyword>
<dbReference type="Proteomes" id="UP000283644">
    <property type="component" value="Unassembled WGS sequence"/>
</dbReference>
<keyword evidence="2" id="KW-0472">Membrane</keyword>
<feature type="region of interest" description="Disordered" evidence="1">
    <location>
        <begin position="180"/>
        <end position="224"/>
    </location>
</feature>
<evidence type="ECO:0000313" key="4">
    <source>
        <dbReference type="Proteomes" id="UP000283644"/>
    </source>
</evidence>
<evidence type="ECO:0000256" key="2">
    <source>
        <dbReference type="SAM" id="Phobius"/>
    </source>
</evidence>
<comment type="caution">
    <text evidence="3">The sequence shown here is derived from an EMBL/GenBank/DDBJ whole genome shotgun (WGS) entry which is preliminary data.</text>
</comment>
<dbReference type="AlphaFoldDB" id="A0A417XUD2"/>